<proteinExistence type="predicted"/>
<dbReference type="EMBL" id="JAFKCZ010000030">
    <property type="protein sequence ID" value="MBN7799198.1"/>
    <property type="molecule type" value="Genomic_DNA"/>
</dbReference>
<comment type="caution">
    <text evidence="1">The sequence shown here is derived from an EMBL/GenBank/DDBJ whole genome shotgun (WGS) entry which is preliminary data.</text>
</comment>
<sequence>MASVVLRNIMFGLFSLVCCENIAMAGDGSTSRFAGKPKSVTVLEQTCDEFLLRDGDKNNARTLCLDRVLAIEYYVTDVIRGDLIIKGLPVARVYMFYHGRGLPTSITFPDSIVTVSQQRYGLRLDAVDYGKKFESGWMVCEQFSSDDSSALCDRWVAAE</sequence>
<dbReference type="Proteomes" id="UP000664303">
    <property type="component" value="Unassembled WGS sequence"/>
</dbReference>
<evidence type="ECO:0000313" key="1">
    <source>
        <dbReference type="EMBL" id="MBN7799198.1"/>
    </source>
</evidence>
<gene>
    <name evidence="1" type="ORF">JYP50_21555</name>
</gene>
<accession>A0A939DJP1</accession>
<keyword evidence="2" id="KW-1185">Reference proteome</keyword>
<dbReference type="RefSeq" id="WP_206562643.1">
    <property type="nucleotide sequence ID" value="NZ_JAFKCZ010000030.1"/>
</dbReference>
<evidence type="ECO:0000313" key="2">
    <source>
        <dbReference type="Proteomes" id="UP000664303"/>
    </source>
</evidence>
<reference evidence="1" key="1">
    <citation type="submission" date="2021-02" db="EMBL/GenBank/DDBJ databases">
        <title>PHA producing bacteria isolated from coastal sediment in Guangdong, Shenzhen.</title>
        <authorList>
            <person name="Zheng W."/>
            <person name="Yu S."/>
            <person name="Huang Y."/>
        </authorList>
    </citation>
    <scope>NUCLEOTIDE SEQUENCE</scope>
    <source>
        <strain evidence="1">TN14-10</strain>
    </source>
</reference>
<organism evidence="1 2">
    <name type="scientific">Parahaliea mediterranea</name>
    <dbReference type="NCBI Taxonomy" id="651086"/>
    <lineage>
        <taxon>Bacteria</taxon>
        <taxon>Pseudomonadati</taxon>
        <taxon>Pseudomonadota</taxon>
        <taxon>Gammaproteobacteria</taxon>
        <taxon>Cellvibrionales</taxon>
        <taxon>Halieaceae</taxon>
        <taxon>Parahaliea</taxon>
    </lineage>
</organism>
<protein>
    <submittedName>
        <fullName evidence="1">Uncharacterized protein</fullName>
    </submittedName>
</protein>
<name>A0A939DJP1_9GAMM</name>
<dbReference type="AlphaFoldDB" id="A0A939DJP1"/>